<feature type="site" description="Important for substrate specificity" evidence="3">
    <location>
        <position position="182"/>
    </location>
</feature>
<keyword evidence="2 3" id="KW-0378">Hydrolase</keyword>
<dbReference type="GO" id="GO:0005737">
    <property type="term" value="C:cytoplasm"/>
    <property type="evidence" value="ECO:0007669"/>
    <property type="project" value="UniProtKB-SubCell"/>
</dbReference>
<dbReference type="InterPro" id="IPR029001">
    <property type="entry name" value="ITPase-like_fam"/>
</dbReference>
<dbReference type="EMBL" id="JACRSR010000002">
    <property type="protein sequence ID" value="MBC8531553.1"/>
    <property type="molecule type" value="Genomic_DNA"/>
</dbReference>
<keyword evidence="3" id="KW-0546">Nucleotide metabolism</keyword>
<feature type="site" description="Important for substrate specificity" evidence="3">
    <location>
        <position position="101"/>
    </location>
</feature>
<feature type="site" description="Important for substrate specificity" evidence="3">
    <location>
        <position position="43"/>
    </location>
</feature>
<dbReference type="GO" id="GO:0009117">
    <property type="term" value="P:nucleotide metabolic process"/>
    <property type="evidence" value="ECO:0007669"/>
    <property type="project" value="UniProtKB-KW"/>
</dbReference>
<dbReference type="PANTHER" id="PTHR43213">
    <property type="entry name" value="BIFUNCTIONAL DTTP/UTP PYROPHOSPHATASE/METHYLTRANSFERASE PROTEIN-RELATED"/>
    <property type="match status" value="1"/>
</dbReference>
<comment type="similarity">
    <text evidence="3">Belongs to the Maf family. YhdE subfamily.</text>
</comment>
<dbReference type="HAMAP" id="MF_00528">
    <property type="entry name" value="Maf"/>
    <property type="match status" value="1"/>
</dbReference>
<comment type="cofactor">
    <cofactor evidence="1 3">
        <name>a divalent metal cation</name>
        <dbReference type="ChEBI" id="CHEBI:60240"/>
    </cofactor>
</comment>
<dbReference type="InterPro" id="IPR003697">
    <property type="entry name" value="Maf-like"/>
</dbReference>
<name>A0A926D561_9FIRM</name>
<evidence type="ECO:0000313" key="5">
    <source>
        <dbReference type="Proteomes" id="UP000623172"/>
    </source>
</evidence>
<evidence type="ECO:0000313" key="4">
    <source>
        <dbReference type="EMBL" id="MBC8531553.1"/>
    </source>
</evidence>
<comment type="catalytic activity">
    <reaction evidence="3">
        <text>dTTP + H2O = dTMP + diphosphate + H(+)</text>
        <dbReference type="Rhea" id="RHEA:28534"/>
        <dbReference type="ChEBI" id="CHEBI:15377"/>
        <dbReference type="ChEBI" id="CHEBI:15378"/>
        <dbReference type="ChEBI" id="CHEBI:33019"/>
        <dbReference type="ChEBI" id="CHEBI:37568"/>
        <dbReference type="ChEBI" id="CHEBI:63528"/>
        <dbReference type="EC" id="3.6.1.9"/>
    </reaction>
</comment>
<keyword evidence="3" id="KW-0963">Cytoplasm</keyword>
<dbReference type="GO" id="GO:0047429">
    <property type="term" value="F:nucleoside triphosphate diphosphatase activity"/>
    <property type="evidence" value="ECO:0007669"/>
    <property type="project" value="UniProtKB-EC"/>
</dbReference>
<dbReference type="PANTHER" id="PTHR43213:SF5">
    <property type="entry name" value="BIFUNCTIONAL DTTP_UTP PYROPHOSPHATASE_METHYLTRANSFERASE PROTEIN-RELATED"/>
    <property type="match status" value="1"/>
</dbReference>
<sequence>MGLAGAFWISFASCIRLSYNHLIYWIFEEKKLEKVVLASASPRRRELLKRVISSFVCMAPVVDETPKAGLGPEEQVVCLASRKGEWAAERQKNSWIIAADTLVVLGDKLLGKPKDPEDAARMLSALNGRWHEVMTGLWVSDGQRVRTFCEITRVHMAFDEWEMQGYIATGEPLDKAGGYGIQQQGGLLVDRIDGDYYNVVGLPLYRLRHILKDMGMKVFPESGFETCP</sequence>
<dbReference type="AlphaFoldDB" id="A0A926D561"/>
<organism evidence="4 5">
    <name type="scientific">Gehongia tenuis</name>
    <dbReference type="NCBI Taxonomy" id="2763655"/>
    <lineage>
        <taxon>Bacteria</taxon>
        <taxon>Bacillati</taxon>
        <taxon>Bacillota</taxon>
        <taxon>Clostridia</taxon>
        <taxon>Christensenellales</taxon>
        <taxon>Christensenellaceae</taxon>
        <taxon>Gehongia</taxon>
    </lineage>
</organism>
<comment type="subcellular location">
    <subcellularLocation>
        <location evidence="3">Cytoplasm</location>
    </subcellularLocation>
</comment>
<evidence type="ECO:0000256" key="3">
    <source>
        <dbReference type="HAMAP-Rule" id="MF_00528"/>
    </source>
</evidence>
<keyword evidence="5" id="KW-1185">Reference proteome</keyword>
<dbReference type="EC" id="3.6.1.9" evidence="3"/>
<dbReference type="NCBIfam" id="TIGR00172">
    <property type="entry name" value="maf"/>
    <property type="match status" value="1"/>
</dbReference>
<dbReference type="Proteomes" id="UP000623172">
    <property type="component" value="Unassembled WGS sequence"/>
</dbReference>
<evidence type="ECO:0000256" key="2">
    <source>
        <dbReference type="ARBA" id="ARBA00022801"/>
    </source>
</evidence>
<dbReference type="SUPFAM" id="SSF52972">
    <property type="entry name" value="ITPase-like"/>
    <property type="match status" value="1"/>
</dbReference>
<dbReference type="PIRSF" id="PIRSF006305">
    <property type="entry name" value="Maf"/>
    <property type="match status" value="1"/>
</dbReference>
<protein>
    <recommendedName>
        <fullName evidence="3">dTTP/UTP pyrophosphatase</fullName>
        <shortName evidence="3">dTTPase/UTPase</shortName>
        <ecNumber evidence="3">3.6.1.9</ecNumber>
    </recommendedName>
    <alternativeName>
        <fullName evidence="3">Nucleoside triphosphate pyrophosphatase</fullName>
    </alternativeName>
    <alternativeName>
        <fullName evidence="3">Nucleotide pyrophosphatase</fullName>
        <shortName evidence="3">Nucleotide PPase</shortName>
    </alternativeName>
</protein>
<comment type="caution">
    <text evidence="4">The sequence shown here is derived from an EMBL/GenBank/DDBJ whole genome shotgun (WGS) entry which is preliminary data.</text>
</comment>
<comment type="caution">
    <text evidence="3">Lacks conserved residue(s) required for the propagation of feature annotation.</text>
</comment>
<gene>
    <name evidence="4" type="primary">maf</name>
    <name evidence="4" type="ORF">H8696_06785</name>
</gene>
<dbReference type="CDD" id="cd00555">
    <property type="entry name" value="Maf"/>
    <property type="match status" value="1"/>
</dbReference>
<accession>A0A926D561</accession>
<comment type="function">
    <text evidence="3">Nucleoside triphosphate pyrophosphatase that hydrolyzes dTTP and UTP. May have a dual role in cell division arrest and in preventing the incorporation of modified nucleotides into cellular nucleic acids.</text>
</comment>
<reference evidence="4" key="1">
    <citation type="submission" date="2020-08" db="EMBL/GenBank/DDBJ databases">
        <title>Genome public.</title>
        <authorList>
            <person name="Liu C."/>
            <person name="Sun Q."/>
        </authorList>
    </citation>
    <scope>NUCLEOTIDE SEQUENCE</scope>
    <source>
        <strain evidence="4">NSJ-53</strain>
    </source>
</reference>
<feature type="active site" description="Proton acceptor" evidence="3">
    <location>
        <position position="100"/>
    </location>
</feature>
<dbReference type="Gene3D" id="3.90.950.10">
    <property type="match status" value="1"/>
</dbReference>
<evidence type="ECO:0000256" key="1">
    <source>
        <dbReference type="ARBA" id="ARBA00001968"/>
    </source>
</evidence>
<dbReference type="Pfam" id="PF02545">
    <property type="entry name" value="Maf"/>
    <property type="match status" value="1"/>
</dbReference>
<proteinExistence type="inferred from homology"/>
<comment type="catalytic activity">
    <reaction evidence="3">
        <text>UTP + H2O = UMP + diphosphate + H(+)</text>
        <dbReference type="Rhea" id="RHEA:29395"/>
        <dbReference type="ChEBI" id="CHEBI:15377"/>
        <dbReference type="ChEBI" id="CHEBI:15378"/>
        <dbReference type="ChEBI" id="CHEBI:33019"/>
        <dbReference type="ChEBI" id="CHEBI:46398"/>
        <dbReference type="ChEBI" id="CHEBI:57865"/>
        <dbReference type="EC" id="3.6.1.9"/>
    </reaction>
</comment>